<dbReference type="GeneID" id="39596818"/>
<keyword evidence="3" id="KW-1185">Reference proteome</keyword>
<dbReference type="PANTHER" id="PTHR35340:SF5">
    <property type="entry name" value="ASST-DOMAIN-CONTAINING PROTEIN"/>
    <property type="match status" value="1"/>
</dbReference>
<accession>A0A443I6J8</accession>
<dbReference type="Proteomes" id="UP000283841">
    <property type="component" value="Unassembled WGS sequence"/>
</dbReference>
<evidence type="ECO:0000313" key="3">
    <source>
        <dbReference type="Proteomes" id="UP000283841"/>
    </source>
</evidence>
<dbReference type="InterPro" id="IPR039535">
    <property type="entry name" value="ASST-like"/>
</dbReference>
<dbReference type="InterPro" id="IPR053143">
    <property type="entry name" value="Arylsulfate_ST"/>
</dbReference>
<organism evidence="2 3">
    <name type="scientific">Byssochlamys spectabilis</name>
    <name type="common">Paecilomyces variotii</name>
    <dbReference type="NCBI Taxonomy" id="264951"/>
    <lineage>
        <taxon>Eukaryota</taxon>
        <taxon>Fungi</taxon>
        <taxon>Dikarya</taxon>
        <taxon>Ascomycota</taxon>
        <taxon>Pezizomycotina</taxon>
        <taxon>Eurotiomycetes</taxon>
        <taxon>Eurotiomycetidae</taxon>
        <taxon>Eurotiales</taxon>
        <taxon>Thermoascaceae</taxon>
        <taxon>Paecilomyces</taxon>
    </lineage>
</organism>
<dbReference type="SUPFAM" id="SSF63829">
    <property type="entry name" value="Calcium-dependent phosphotriesterase"/>
    <property type="match status" value="1"/>
</dbReference>
<evidence type="ECO:0000313" key="2">
    <source>
        <dbReference type="EMBL" id="RWQ99723.1"/>
    </source>
</evidence>
<dbReference type="EMBL" id="RCNU01000001">
    <property type="protein sequence ID" value="RWQ99723.1"/>
    <property type="molecule type" value="Genomic_DNA"/>
</dbReference>
<dbReference type="RefSeq" id="XP_028489368.1">
    <property type="nucleotide sequence ID" value="XM_028627541.1"/>
</dbReference>
<dbReference type="AlphaFoldDB" id="A0A443I6J8"/>
<dbReference type="VEuPathDB" id="FungiDB:C8Q69DRAFT_33967"/>
<dbReference type="Pfam" id="PF14269">
    <property type="entry name" value="Arylsulfotran_2"/>
    <property type="match status" value="1"/>
</dbReference>
<protein>
    <submittedName>
        <fullName evidence="2">ASST-domain-containing protein</fullName>
    </submittedName>
</protein>
<keyword evidence="1" id="KW-0732">Signal</keyword>
<evidence type="ECO:0000256" key="1">
    <source>
        <dbReference type="SAM" id="SignalP"/>
    </source>
</evidence>
<comment type="caution">
    <text evidence="2">The sequence shown here is derived from an EMBL/GenBank/DDBJ whole genome shotgun (WGS) entry which is preliminary data.</text>
</comment>
<gene>
    <name evidence="2" type="ORF">C8Q69DRAFT_33967</name>
</gene>
<reference evidence="2 3" key="1">
    <citation type="journal article" date="2018" name="Front. Microbiol.">
        <title>Genomic and genetic insights into a cosmopolitan fungus, Paecilomyces variotii (Eurotiales).</title>
        <authorList>
            <person name="Urquhart A.S."/>
            <person name="Mondo S.J."/>
            <person name="Makela M.R."/>
            <person name="Hane J.K."/>
            <person name="Wiebenga A."/>
            <person name="He G."/>
            <person name="Mihaltcheva S."/>
            <person name="Pangilinan J."/>
            <person name="Lipzen A."/>
            <person name="Barry K."/>
            <person name="de Vries R.P."/>
            <person name="Grigoriev I.V."/>
            <person name="Idnurm A."/>
        </authorList>
    </citation>
    <scope>NUCLEOTIDE SEQUENCE [LARGE SCALE GENOMIC DNA]</scope>
    <source>
        <strain evidence="2 3">CBS 101075</strain>
    </source>
</reference>
<sequence>MLLLVVLLALPLISSCESWYNFWYDAGVLGSYPANSYESFDLEAPRLNVLQWDERCDHDYILLTPRGHAVPAPGPLILDYTGELVWTEGRFGEVMDMKVQQYKGENYLTFWCGTDDGTHGRGIYYMLDSSYEVAYTVEVPGALDGDLHEFKLTDNGTALVTVYEIIPADLSPLGKSRNGWIYDGLFMEIDIETGDVIFEWRASSFYPVEETYAPIGDKGSRKDKAFDYFHINSVDKDPDGNYYISSRYMHTVTCISPSGDVLWVLGGKRSSFKDLSGGAASNFSWQHHVNWYPNNTLTIFDNGADDRSIITAEYSRGMIVSLDLDHMTATLVHEYRSPQGFISGSQGSVQIMPESGHVFVGWGHTSAYTEFTPDGQILCDVHFGPSMFFNLGWVKSYRAFKSPWVGMPNYPPDVEMDVDIGTAYVSWNGATEVAGWITQTAPYPHATEEEYDSIGYTTKESFETSIELPEDLDECYLRFAAVDIDGVILGYSRVIDARTGQMASGTLLEPITQDIPSLQQSLLSVCLFAAILIMLWKARNRPPLSKMIGCFQRCLSRFDYQLLPQ</sequence>
<proteinExistence type="predicted"/>
<dbReference type="PANTHER" id="PTHR35340">
    <property type="entry name" value="PQQ ENZYME REPEAT PROTEIN-RELATED"/>
    <property type="match status" value="1"/>
</dbReference>
<dbReference type="STRING" id="264951.A0A443I6J8"/>
<feature type="signal peptide" evidence="1">
    <location>
        <begin position="1"/>
        <end position="18"/>
    </location>
</feature>
<name>A0A443I6J8_BYSSP</name>
<feature type="chain" id="PRO_5019553168" evidence="1">
    <location>
        <begin position="19"/>
        <end position="565"/>
    </location>
</feature>